<protein>
    <submittedName>
        <fullName evidence="1">Uncharacterized protein</fullName>
    </submittedName>
</protein>
<comment type="caution">
    <text evidence="1">The sequence shown here is derived from an EMBL/GenBank/DDBJ whole genome shotgun (WGS) entry which is preliminary data.</text>
</comment>
<sequence>MKVLLENVKKIQDEIILITIRLSSGLSITLDSKLYKDGDMKDFIGKEVDVLLSGFRSPIMEHRLKLLRGNRKENE</sequence>
<dbReference type="AlphaFoldDB" id="A0A0F9JSE8"/>
<name>A0A0F9JSE8_9ZZZZ</name>
<reference evidence="1" key="1">
    <citation type="journal article" date="2015" name="Nature">
        <title>Complex archaea that bridge the gap between prokaryotes and eukaryotes.</title>
        <authorList>
            <person name="Spang A."/>
            <person name="Saw J.H."/>
            <person name="Jorgensen S.L."/>
            <person name="Zaremba-Niedzwiedzka K."/>
            <person name="Martijn J."/>
            <person name="Lind A.E."/>
            <person name="van Eijk R."/>
            <person name="Schleper C."/>
            <person name="Guy L."/>
            <person name="Ettema T.J."/>
        </authorList>
    </citation>
    <scope>NUCLEOTIDE SEQUENCE</scope>
</reference>
<gene>
    <name evidence="1" type="ORF">LCGC14_1492050</name>
</gene>
<evidence type="ECO:0000313" key="1">
    <source>
        <dbReference type="EMBL" id="KKM65361.1"/>
    </source>
</evidence>
<accession>A0A0F9JSE8</accession>
<dbReference type="EMBL" id="LAZR01010737">
    <property type="protein sequence ID" value="KKM65361.1"/>
    <property type="molecule type" value="Genomic_DNA"/>
</dbReference>
<proteinExistence type="predicted"/>
<organism evidence="1">
    <name type="scientific">marine sediment metagenome</name>
    <dbReference type="NCBI Taxonomy" id="412755"/>
    <lineage>
        <taxon>unclassified sequences</taxon>
        <taxon>metagenomes</taxon>
        <taxon>ecological metagenomes</taxon>
    </lineage>
</organism>